<proteinExistence type="predicted"/>
<name>A0AAG5DDD3_ANOAO</name>
<sequence length="422" mass="49244">MNSIHSILSVDDCEKIIRRDNRITSDQRVQILKYDANRLPGHPGYLGEYAFIKIQFRTGSSAIKSKRYFAKSLPYHDAVLTKAIEEWGIFRKEADLYSILYNRYARDSTKVTKWGPTCLLTQSNLIVMEDLTISGFRTVPFRTSFNELHMKLVFDRLAQMHACSLHFEIKHLAGKSIGSLYNNVMLFETTFTPNSGWFVAGLKGIHTIAVQRNRHAKDPSQRLVIEKHLWGHLERIYSLVKCTNQFRSVIVHRDLWANNIMFKFAEKDHFTKPMDCVLVDFQLARYLPPAIDFMCALYLLTNRLQRDTSTDSFIDHYYGALQGKLTILGLDIDTILSREEFDQSLTHYRLVGLIWAGVLHGFVNFPPGVMDQLHENDPETYTRISMENRDDFILKYYDCDSYYRERMDDVVSEILEYLYDFS</sequence>
<organism evidence="2 3">
    <name type="scientific">Anopheles atroparvus</name>
    <name type="common">European mosquito</name>
    <dbReference type="NCBI Taxonomy" id="41427"/>
    <lineage>
        <taxon>Eukaryota</taxon>
        <taxon>Metazoa</taxon>
        <taxon>Ecdysozoa</taxon>
        <taxon>Arthropoda</taxon>
        <taxon>Hexapoda</taxon>
        <taxon>Insecta</taxon>
        <taxon>Pterygota</taxon>
        <taxon>Neoptera</taxon>
        <taxon>Endopterygota</taxon>
        <taxon>Diptera</taxon>
        <taxon>Nematocera</taxon>
        <taxon>Culicoidea</taxon>
        <taxon>Culicidae</taxon>
        <taxon>Anophelinae</taxon>
        <taxon>Anopheles</taxon>
    </lineage>
</organism>
<dbReference type="InterPro" id="IPR011009">
    <property type="entry name" value="Kinase-like_dom_sf"/>
</dbReference>
<feature type="domain" description="CHK kinase-like" evidence="1">
    <location>
        <begin position="126"/>
        <end position="327"/>
    </location>
</feature>
<dbReference type="PANTHER" id="PTHR11012">
    <property type="entry name" value="PROTEIN KINASE-LIKE DOMAIN-CONTAINING"/>
    <property type="match status" value="1"/>
</dbReference>
<dbReference type="InterPro" id="IPR004119">
    <property type="entry name" value="EcKL"/>
</dbReference>
<evidence type="ECO:0000259" key="1">
    <source>
        <dbReference type="SMART" id="SM00587"/>
    </source>
</evidence>
<dbReference type="InterPro" id="IPR015897">
    <property type="entry name" value="CHK_kinase-like"/>
</dbReference>
<dbReference type="Gene3D" id="3.90.1200.10">
    <property type="match status" value="1"/>
</dbReference>
<reference evidence="2" key="1">
    <citation type="submission" date="2024-04" db="UniProtKB">
        <authorList>
            <consortium name="EnsemblMetazoa"/>
        </authorList>
    </citation>
    <scope>IDENTIFICATION</scope>
    <source>
        <strain evidence="2">EBRO</strain>
    </source>
</reference>
<dbReference type="Pfam" id="PF02958">
    <property type="entry name" value="EcKL"/>
    <property type="match status" value="1"/>
</dbReference>
<dbReference type="PANTHER" id="PTHR11012:SF59">
    <property type="entry name" value="CHK KINASE-LIKE DOMAIN-CONTAINING PROTEIN-RELATED"/>
    <property type="match status" value="1"/>
</dbReference>
<accession>A0AAG5DDD3</accession>
<dbReference type="Proteomes" id="UP000075880">
    <property type="component" value="Unassembled WGS sequence"/>
</dbReference>
<dbReference type="SMART" id="SM00587">
    <property type="entry name" value="CHK"/>
    <property type="match status" value="1"/>
</dbReference>
<evidence type="ECO:0000313" key="3">
    <source>
        <dbReference type="Proteomes" id="UP000075880"/>
    </source>
</evidence>
<keyword evidence="3" id="KW-1185">Reference proteome</keyword>
<dbReference type="EnsemblMetazoa" id="ENSAATROPT010238">
    <property type="protein sequence ID" value="ENSAATROPP009242"/>
    <property type="gene ID" value="ENSAATROPG008321"/>
</dbReference>
<dbReference type="AlphaFoldDB" id="A0AAG5DDD3"/>
<protein>
    <recommendedName>
        <fullName evidence="1">CHK kinase-like domain-containing protein</fullName>
    </recommendedName>
</protein>
<dbReference type="SUPFAM" id="SSF56112">
    <property type="entry name" value="Protein kinase-like (PK-like)"/>
    <property type="match status" value="1"/>
</dbReference>
<evidence type="ECO:0000313" key="2">
    <source>
        <dbReference type="EnsemblMetazoa" id="ENSAATROPP009242"/>
    </source>
</evidence>